<dbReference type="GO" id="GO:0005886">
    <property type="term" value="C:plasma membrane"/>
    <property type="evidence" value="ECO:0007669"/>
    <property type="project" value="UniProtKB-SubCell"/>
</dbReference>
<evidence type="ECO:0000256" key="2">
    <source>
        <dbReference type="ARBA" id="ARBA00004651"/>
    </source>
</evidence>
<dbReference type="OrthoDB" id="5867527at2759"/>
<keyword evidence="4" id="KW-1003">Cell membrane</keyword>
<dbReference type="PROSITE" id="PS51013">
    <property type="entry name" value="PANNEXIN"/>
    <property type="match status" value="1"/>
</dbReference>
<evidence type="ECO:0000313" key="14">
    <source>
        <dbReference type="EMBL" id="CAH0107343.1"/>
    </source>
</evidence>
<sequence>MNERTAILFYVPRWLWKNWEAGKIHALMMDLDVGICSEVEKKQKKKLLLDYLVDNLKHHNWWAYRYFFCETLALTNVVGQMFLMNTFFDGAFLTFGFDVIAFAERDQEERIDPMIYIFPRMTKCTFNKFGTSGEVEKHDALCILPLNVVNEKIYIFLWFWFLILGFLTALVLLYRLIIILSPRMRAYLLYIRFRLINREVINTIVRKSKMGDWFLFYMLGQNVDSIIFKEHRAASGDNQRSSDINSRHILFDSWSNAPSTSAAAAAAASTASNTSGPGAGATAEVRLLYDTEIRDLEAAGTSAGDHHHHHHHHHSAGIMGFRTPNGIIIRHHLGAVSAGSFRRPKATHHRRDSYDDGGAGPAHMQTHRSHGHSNSSGQPKFREHGRAKFAPSSSSHGYRH</sequence>
<dbReference type="AlphaFoldDB" id="A0A8J2WJX2"/>
<evidence type="ECO:0000256" key="8">
    <source>
        <dbReference type="ARBA" id="ARBA00022989"/>
    </source>
</evidence>
<dbReference type="GO" id="GO:0034220">
    <property type="term" value="P:monoatomic ion transmembrane transport"/>
    <property type="evidence" value="ECO:0007669"/>
    <property type="project" value="UniProtKB-KW"/>
</dbReference>
<evidence type="ECO:0000256" key="5">
    <source>
        <dbReference type="ARBA" id="ARBA00022692"/>
    </source>
</evidence>
<keyword evidence="3 12" id="KW-0813">Transport</keyword>
<keyword evidence="15" id="KW-1185">Reference proteome</keyword>
<evidence type="ECO:0000256" key="10">
    <source>
        <dbReference type="ARBA" id="ARBA00023136"/>
    </source>
</evidence>
<protein>
    <recommendedName>
        <fullName evidence="12">Innexin</fullName>
    </recommendedName>
</protein>
<evidence type="ECO:0000256" key="7">
    <source>
        <dbReference type="ARBA" id="ARBA00022949"/>
    </source>
</evidence>
<organism evidence="14 15">
    <name type="scientific">Daphnia galeata</name>
    <dbReference type="NCBI Taxonomy" id="27404"/>
    <lineage>
        <taxon>Eukaryota</taxon>
        <taxon>Metazoa</taxon>
        <taxon>Ecdysozoa</taxon>
        <taxon>Arthropoda</taxon>
        <taxon>Crustacea</taxon>
        <taxon>Branchiopoda</taxon>
        <taxon>Diplostraca</taxon>
        <taxon>Cladocera</taxon>
        <taxon>Anomopoda</taxon>
        <taxon>Daphniidae</taxon>
        <taxon>Daphnia</taxon>
    </lineage>
</organism>
<reference evidence="14" key="1">
    <citation type="submission" date="2021-11" db="EMBL/GenBank/DDBJ databases">
        <authorList>
            <person name="Schell T."/>
        </authorList>
    </citation>
    <scope>NUCLEOTIDE SEQUENCE</scope>
    <source>
        <strain evidence="14">M5</strain>
    </source>
</reference>
<dbReference type="Proteomes" id="UP000789390">
    <property type="component" value="Unassembled WGS sequence"/>
</dbReference>
<comment type="caution">
    <text evidence="12">Lacks conserved residue(s) required for the propagation of feature annotation.</text>
</comment>
<proteinExistence type="inferred from homology"/>
<keyword evidence="8 12" id="KW-1133">Transmembrane helix</keyword>
<keyword evidence="7" id="KW-0965">Cell junction</keyword>
<evidence type="ECO:0000256" key="4">
    <source>
        <dbReference type="ARBA" id="ARBA00022475"/>
    </source>
</evidence>
<keyword evidence="6" id="KW-0303">Gap junction</keyword>
<comment type="subcellular location">
    <subcellularLocation>
        <location evidence="1">Cell junction</location>
        <location evidence="1">Gap junction</location>
    </subcellularLocation>
    <subcellularLocation>
        <location evidence="2 12">Cell membrane</location>
        <topology evidence="2 12">Multi-pass membrane protein</topology>
    </subcellularLocation>
</comment>
<dbReference type="EMBL" id="CAKKLH010000268">
    <property type="protein sequence ID" value="CAH0107343.1"/>
    <property type="molecule type" value="Genomic_DNA"/>
</dbReference>
<feature type="region of interest" description="Disordered" evidence="13">
    <location>
        <begin position="300"/>
        <end position="319"/>
    </location>
</feature>
<comment type="function">
    <text evidence="12">Structural component of the gap junctions.</text>
</comment>
<comment type="caution">
    <text evidence="14">The sequence shown here is derived from an EMBL/GenBank/DDBJ whole genome shotgun (WGS) entry which is preliminary data.</text>
</comment>
<dbReference type="Pfam" id="PF00876">
    <property type="entry name" value="Innexin"/>
    <property type="match status" value="1"/>
</dbReference>
<evidence type="ECO:0000256" key="12">
    <source>
        <dbReference type="RuleBase" id="RU010713"/>
    </source>
</evidence>
<evidence type="ECO:0000256" key="3">
    <source>
        <dbReference type="ARBA" id="ARBA00022448"/>
    </source>
</evidence>
<keyword evidence="11 12" id="KW-0407">Ion channel</keyword>
<evidence type="ECO:0000256" key="11">
    <source>
        <dbReference type="ARBA" id="ARBA00023303"/>
    </source>
</evidence>
<dbReference type="PANTHER" id="PTHR11893:SF40">
    <property type="entry name" value="INNEXIN SHAKING-B"/>
    <property type="match status" value="1"/>
</dbReference>
<accession>A0A8J2WJX2</accession>
<keyword evidence="9 12" id="KW-0406">Ion transport</keyword>
<feature type="compositionally biased region" description="Polar residues" evidence="13">
    <location>
        <begin position="391"/>
        <end position="400"/>
    </location>
</feature>
<comment type="similarity">
    <text evidence="12">Belongs to the pannexin family.</text>
</comment>
<dbReference type="PRINTS" id="PR01262">
    <property type="entry name" value="INNEXIN"/>
</dbReference>
<feature type="transmembrane region" description="Helical" evidence="12">
    <location>
        <begin position="153"/>
        <end position="177"/>
    </location>
</feature>
<dbReference type="PANTHER" id="PTHR11893">
    <property type="entry name" value="INNEXIN"/>
    <property type="match status" value="1"/>
</dbReference>
<gene>
    <name evidence="12" type="primary">inx</name>
    <name evidence="14" type="ORF">DGAL_LOCUS10635</name>
</gene>
<evidence type="ECO:0000256" key="9">
    <source>
        <dbReference type="ARBA" id="ARBA00023065"/>
    </source>
</evidence>
<name>A0A8J2WJX2_9CRUS</name>
<evidence type="ECO:0000313" key="15">
    <source>
        <dbReference type="Proteomes" id="UP000789390"/>
    </source>
</evidence>
<feature type="region of interest" description="Disordered" evidence="13">
    <location>
        <begin position="338"/>
        <end position="400"/>
    </location>
</feature>
<dbReference type="GO" id="GO:0005921">
    <property type="term" value="C:gap junction"/>
    <property type="evidence" value="ECO:0007669"/>
    <property type="project" value="UniProtKB-SubCell"/>
</dbReference>
<evidence type="ECO:0000256" key="6">
    <source>
        <dbReference type="ARBA" id="ARBA00022868"/>
    </source>
</evidence>
<feature type="compositionally biased region" description="Basic residues" evidence="13">
    <location>
        <begin position="342"/>
        <end position="351"/>
    </location>
</feature>
<dbReference type="InterPro" id="IPR000990">
    <property type="entry name" value="Innexin"/>
</dbReference>
<evidence type="ECO:0000256" key="13">
    <source>
        <dbReference type="SAM" id="MobiDB-lite"/>
    </source>
</evidence>
<evidence type="ECO:0000256" key="1">
    <source>
        <dbReference type="ARBA" id="ARBA00004610"/>
    </source>
</evidence>
<keyword evidence="10 12" id="KW-0472">Membrane</keyword>
<dbReference type="GO" id="GO:0005243">
    <property type="term" value="F:gap junction channel activity"/>
    <property type="evidence" value="ECO:0007669"/>
    <property type="project" value="TreeGrafter"/>
</dbReference>
<feature type="compositionally biased region" description="Basic residues" evidence="13">
    <location>
        <begin position="306"/>
        <end position="315"/>
    </location>
</feature>
<keyword evidence="5 12" id="KW-0812">Transmembrane</keyword>